<dbReference type="GO" id="GO:0005739">
    <property type="term" value="C:mitochondrion"/>
    <property type="evidence" value="ECO:0007669"/>
    <property type="project" value="UniProtKB-SubCell"/>
</dbReference>
<evidence type="ECO:0008006" key="6">
    <source>
        <dbReference type="Google" id="ProtNLM"/>
    </source>
</evidence>
<accession>A0AAV6ZB79</accession>
<comment type="caution">
    <text evidence="4">The sequence shown here is derived from an EMBL/GenBank/DDBJ whole genome shotgun (WGS) entry which is preliminary data.</text>
</comment>
<dbReference type="InterPro" id="IPR048280">
    <property type="entry name" value="COX6B-like"/>
</dbReference>
<dbReference type="GO" id="GO:0008535">
    <property type="term" value="P:respiratory chain complex IV assembly"/>
    <property type="evidence" value="ECO:0007669"/>
    <property type="project" value="InterPro"/>
</dbReference>
<protein>
    <recommendedName>
        <fullName evidence="6">Cytochrome c oxidase assembly factor 6 homolog</fullName>
    </recommendedName>
</protein>
<dbReference type="GO" id="GO:0042775">
    <property type="term" value="P:mitochondrial ATP synthesis coupled electron transport"/>
    <property type="evidence" value="ECO:0007669"/>
    <property type="project" value="TreeGrafter"/>
</dbReference>
<reference evidence="4" key="1">
    <citation type="thesis" date="2020" institute="ProQuest LLC" country="789 East Eisenhower Parkway, Ann Arbor, MI, USA">
        <title>Comparative Genomics and Chromosome Evolution.</title>
        <authorList>
            <person name="Mudd A.B."/>
        </authorList>
    </citation>
    <scope>NUCLEOTIDE SEQUENCE</scope>
    <source>
        <strain evidence="4">237g6f4</strain>
        <tissue evidence="4">Blood</tissue>
    </source>
</reference>
<dbReference type="EMBL" id="WNYA01000985">
    <property type="protein sequence ID" value="KAG8546664.1"/>
    <property type="molecule type" value="Genomic_DNA"/>
</dbReference>
<dbReference type="InterPro" id="IPR042289">
    <property type="entry name" value="COA6"/>
</dbReference>
<evidence type="ECO:0000313" key="4">
    <source>
        <dbReference type="EMBL" id="KAG8546664.1"/>
    </source>
</evidence>
<dbReference type="Gene3D" id="1.10.10.140">
    <property type="entry name" value="Cytochrome c oxidase, subunit VIb"/>
    <property type="match status" value="1"/>
</dbReference>
<evidence type="ECO:0000256" key="1">
    <source>
        <dbReference type="ARBA" id="ARBA00004173"/>
    </source>
</evidence>
<keyword evidence="3" id="KW-1015">Disulfide bond</keyword>
<dbReference type="PROSITE" id="PS51808">
    <property type="entry name" value="CHCH"/>
    <property type="match status" value="1"/>
</dbReference>
<gene>
    <name evidence="4" type="ORF">GDO81_030088</name>
</gene>
<keyword evidence="5" id="KW-1185">Reference proteome</keyword>
<name>A0AAV6ZB79_ENGPU</name>
<dbReference type="Proteomes" id="UP000824782">
    <property type="component" value="Unassembled WGS sequence"/>
</dbReference>
<evidence type="ECO:0000256" key="2">
    <source>
        <dbReference type="ARBA" id="ARBA00023128"/>
    </source>
</evidence>
<sequence length="123" mass="14605">MEIVHRLDLLLISASGPSLMRKYSLFCAKNGQVTIHPSYTYSSIMTAPTAKERKACWDSRDKYWQCLEDYKEDVAKCQQLRQSFESLCPRQWTKYFDKRRDYLKFKEEMENKGFEPAKPSEKT</sequence>
<dbReference type="AlphaFoldDB" id="A0AAV6ZB79"/>
<dbReference type="PANTHER" id="PTHR46690:SF1">
    <property type="entry name" value="CYTOCHROME C OXIDASE ASSEMBLY FACTOR 6 HOMOLOG"/>
    <property type="match status" value="1"/>
</dbReference>
<dbReference type="Pfam" id="PF02297">
    <property type="entry name" value="COX6B"/>
    <property type="match status" value="1"/>
</dbReference>
<keyword evidence="2" id="KW-0496">Mitochondrion</keyword>
<comment type="subcellular location">
    <subcellularLocation>
        <location evidence="1">Mitochondrion</location>
    </subcellularLocation>
</comment>
<dbReference type="PANTHER" id="PTHR46690">
    <property type="entry name" value="CYTOCHROME C OXIDASE ASSEMBLY FACTOR 6 HOMOLOG"/>
    <property type="match status" value="1"/>
</dbReference>
<evidence type="ECO:0000256" key="3">
    <source>
        <dbReference type="ARBA" id="ARBA00023157"/>
    </source>
</evidence>
<proteinExistence type="predicted"/>
<dbReference type="InterPro" id="IPR036549">
    <property type="entry name" value="CX6/COA6-like_sf"/>
</dbReference>
<organism evidence="4 5">
    <name type="scientific">Engystomops pustulosus</name>
    <name type="common">Tungara frog</name>
    <name type="synonym">Physalaemus pustulosus</name>
    <dbReference type="NCBI Taxonomy" id="76066"/>
    <lineage>
        <taxon>Eukaryota</taxon>
        <taxon>Metazoa</taxon>
        <taxon>Chordata</taxon>
        <taxon>Craniata</taxon>
        <taxon>Vertebrata</taxon>
        <taxon>Euteleostomi</taxon>
        <taxon>Amphibia</taxon>
        <taxon>Batrachia</taxon>
        <taxon>Anura</taxon>
        <taxon>Neobatrachia</taxon>
        <taxon>Hyloidea</taxon>
        <taxon>Leptodactylidae</taxon>
        <taxon>Leiuperinae</taxon>
        <taxon>Engystomops</taxon>
    </lineage>
</organism>
<dbReference type="SUPFAM" id="SSF47694">
    <property type="entry name" value="Cytochrome c oxidase subunit h"/>
    <property type="match status" value="1"/>
</dbReference>
<evidence type="ECO:0000313" key="5">
    <source>
        <dbReference type="Proteomes" id="UP000824782"/>
    </source>
</evidence>